<gene>
    <name evidence="1" type="ORF">GCM10009763_15120</name>
</gene>
<accession>A0ABN2D2F9</accession>
<comment type="caution">
    <text evidence="1">The sequence shown here is derived from an EMBL/GenBank/DDBJ whole genome shotgun (WGS) entry which is preliminary data.</text>
</comment>
<evidence type="ECO:0000313" key="2">
    <source>
        <dbReference type="Proteomes" id="UP001500350"/>
    </source>
</evidence>
<name>A0ABN2D2F9_9MICO</name>
<sequence>MPVTVATCGPTGIGAGVGEVLVGSVGVDVGGDEVVLLLVAGEDAEGSDDDGVGVGGVLEALPGTVVVGSAPGTTCGAEGDVDATVPAPGDGWGSAPAALTPHAANGAATVTDRTVEKIDRIFMCVPWYCVPLCKVKARRGGVTSGRRIGENSLTSLCTTPVGHYGAQSMTATVC</sequence>
<dbReference type="Proteomes" id="UP001500350">
    <property type="component" value="Unassembled WGS sequence"/>
</dbReference>
<reference evidence="1 2" key="1">
    <citation type="journal article" date="2019" name="Int. J. Syst. Evol. Microbiol.">
        <title>The Global Catalogue of Microorganisms (GCM) 10K type strain sequencing project: providing services to taxonomists for standard genome sequencing and annotation.</title>
        <authorList>
            <consortium name="The Broad Institute Genomics Platform"/>
            <consortium name="The Broad Institute Genome Sequencing Center for Infectious Disease"/>
            <person name="Wu L."/>
            <person name="Ma J."/>
        </authorList>
    </citation>
    <scope>NUCLEOTIDE SEQUENCE [LARGE SCALE GENOMIC DNA]</scope>
    <source>
        <strain evidence="1 2">JCM 14589</strain>
    </source>
</reference>
<proteinExistence type="predicted"/>
<evidence type="ECO:0000313" key="1">
    <source>
        <dbReference type="EMBL" id="GAA1567859.1"/>
    </source>
</evidence>
<protein>
    <submittedName>
        <fullName evidence="1">Uncharacterized protein</fullName>
    </submittedName>
</protein>
<organism evidence="1 2">
    <name type="scientific">Dermacoccus profundi</name>
    <dbReference type="NCBI Taxonomy" id="322602"/>
    <lineage>
        <taxon>Bacteria</taxon>
        <taxon>Bacillati</taxon>
        <taxon>Actinomycetota</taxon>
        <taxon>Actinomycetes</taxon>
        <taxon>Micrococcales</taxon>
        <taxon>Dermacoccaceae</taxon>
        <taxon>Dermacoccus</taxon>
    </lineage>
</organism>
<dbReference type="EMBL" id="BAAANW010000011">
    <property type="protein sequence ID" value="GAA1567859.1"/>
    <property type="molecule type" value="Genomic_DNA"/>
</dbReference>
<keyword evidence="2" id="KW-1185">Reference proteome</keyword>